<dbReference type="InterPro" id="IPR024607">
    <property type="entry name" value="Sulfatase_CS"/>
</dbReference>
<keyword evidence="6" id="KW-1185">Reference proteome</keyword>
<keyword evidence="3" id="KW-0378">Hydrolase</keyword>
<evidence type="ECO:0000256" key="1">
    <source>
        <dbReference type="ARBA" id="ARBA00008779"/>
    </source>
</evidence>
<dbReference type="EMBL" id="CP061169">
    <property type="protein sequence ID" value="QPZ38350.1"/>
    <property type="molecule type" value="Genomic_DNA"/>
</dbReference>
<comment type="similarity">
    <text evidence="1">Belongs to the sulfatase family.</text>
</comment>
<evidence type="ECO:0000256" key="2">
    <source>
        <dbReference type="ARBA" id="ARBA00022723"/>
    </source>
</evidence>
<dbReference type="RefSeq" id="WP_166986732.1">
    <property type="nucleotide sequence ID" value="NZ_CP061169.1"/>
</dbReference>
<evidence type="ECO:0000313" key="6">
    <source>
        <dbReference type="Proteomes" id="UP000662814"/>
    </source>
</evidence>
<reference evidence="5 6" key="1">
    <citation type="submission" date="2020-12" db="EMBL/GenBank/DDBJ databases">
        <title>Microbacterium sp. HY060.</title>
        <authorList>
            <person name="Zhou J."/>
        </authorList>
    </citation>
    <scope>NUCLEOTIDE SEQUENCE [LARGE SCALE GENOMIC DNA]</scope>
    <source>
        <strain evidence="5 6">HY60</strain>
    </source>
</reference>
<dbReference type="PANTHER" id="PTHR45953">
    <property type="entry name" value="IDURONATE 2-SULFATASE"/>
    <property type="match status" value="1"/>
</dbReference>
<dbReference type="InterPro" id="IPR000917">
    <property type="entry name" value="Sulfatase_N"/>
</dbReference>
<name>A0ABX6YIA3_9MICO</name>
<dbReference type="Gene3D" id="3.40.720.10">
    <property type="entry name" value="Alkaline Phosphatase, subunit A"/>
    <property type="match status" value="1"/>
</dbReference>
<accession>A0ABX6YIA3</accession>
<dbReference type="PANTHER" id="PTHR45953:SF1">
    <property type="entry name" value="IDURONATE 2-SULFATASE"/>
    <property type="match status" value="1"/>
</dbReference>
<sequence length="509" mass="57650">MTTGNQRTVILFMVDQLAARWLEAARHGIVDLPNFDALQKDGVTFSSAFSTNPVCSPSRASIITGMSNSAHGVTECGYDLSPDVPNIAQALQDNGWSTGAFGKLHLVTQIETLTPDYHAYGFDVVNNTEDARAGEWLDWVKQYHPEYYKAALSTVWMTMVPELEKYGAEGEDLRSLIHEAQREYPDSVSDAYELPFPADVSQTAWITDRALGFIERTDGDLFAHISYVQPHNPFAPPAEFVDRVNVDAIPEPTGAEWKTHPIPYFQQERYETPSYDVDDWRRQRQLYFADLSHLDHELGRVRNALSEAGRADDALFIFTSDHGEMLHDQGLLGKWERHYDPCIRIPLIVSDTASGAGEQSERHELVEHTDIAATIYDWARIPEPMLATFEPRIDPIRMLHGRSLLPRTTDDGESWRDCILIQSNNSHFDASPSSWARTIRTERYRYTRYLAGGGEQLFDVLRDPDEQWNLAFDPEFSGVKAKLADELMELTVNDGYPNSPRGLFSIGTW</sequence>
<feature type="domain" description="Sulfatase N-terminal" evidence="4">
    <location>
        <begin position="7"/>
        <end position="380"/>
    </location>
</feature>
<dbReference type="PROSITE" id="PS00523">
    <property type="entry name" value="SULFATASE_1"/>
    <property type="match status" value="1"/>
</dbReference>
<dbReference type="Pfam" id="PF00884">
    <property type="entry name" value="Sulfatase"/>
    <property type="match status" value="1"/>
</dbReference>
<evidence type="ECO:0000313" key="5">
    <source>
        <dbReference type="EMBL" id="QPZ38350.1"/>
    </source>
</evidence>
<organism evidence="5 6">
    <name type="scientific">Paramicrobacterium chengjingii</name>
    <dbReference type="NCBI Taxonomy" id="2769067"/>
    <lineage>
        <taxon>Bacteria</taxon>
        <taxon>Bacillati</taxon>
        <taxon>Actinomycetota</taxon>
        <taxon>Actinomycetes</taxon>
        <taxon>Micrococcales</taxon>
        <taxon>Microbacteriaceae</taxon>
        <taxon>Paramicrobacterium</taxon>
    </lineage>
</organism>
<protein>
    <submittedName>
        <fullName evidence="5">Sulfatase-like hydrolase/transferase</fullName>
    </submittedName>
</protein>
<dbReference type="SUPFAM" id="SSF53649">
    <property type="entry name" value="Alkaline phosphatase-like"/>
    <property type="match status" value="1"/>
</dbReference>
<dbReference type="Proteomes" id="UP000662814">
    <property type="component" value="Chromosome"/>
</dbReference>
<proteinExistence type="inferred from homology"/>
<evidence type="ECO:0000256" key="3">
    <source>
        <dbReference type="ARBA" id="ARBA00022801"/>
    </source>
</evidence>
<keyword evidence="2" id="KW-0479">Metal-binding</keyword>
<evidence type="ECO:0000259" key="4">
    <source>
        <dbReference type="Pfam" id="PF00884"/>
    </source>
</evidence>
<dbReference type="InterPro" id="IPR017850">
    <property type="entry name" value="Alkaline_phosphatase_core_sf"/>
</dbReference>
<gene>
    <name evidence="5" type="ORF">HCR76_16445</name>
</gene>